<dbReference type="Gene3D" id="2.30.110.10">
    <property type="entry name" value="Electron Transport, Fmn-binding Protein, Chain A"/>
    <property type="match status" value="1"/>
</dbReference>
<dbReference type="InterPro" id="IPR012349">
    <property type="entry name" value="Split_barrel_FMN-bd"/>
</dbReference>
<keyword evidence="3" id="KW-1185">Reference proteome</keyword>
<dbReference type="Pfam" id="PF12900">
    <property type="entry name" value="Pyridox_ox_2"/>
    <property type="match status" value="1"/>
</dbReference>
<accession>A0A918KFH8</accession>
<organism evidence="2 3">
    <name type="scientific">Streptomyces minutiscleroticus</name>
    <dbReference type="NCBI Taxonomy" id="68238"/>
    <lineage>
        <taxon>Bacteria</taxon>
        <taxon>Bacillati</taxon>
        <taxon>Actinomycetota</taxon>
        <taxon>Actinomycetes</taxon>
        <taxon>Kitasatosporales</taxon>
        <taxon>Streptomycetaceae</taxon>
        <taxon>Streptomyces</taxon>
    </lineage>
</organism>
<comment type="caution">
    <text evidence="2">The sequence shown here is derived from an EMBL/GenBank/DDBJ whole genome shotgun (WGS) entry which is preliminary data.</text>
</comment>
<feature type="region of interest" description="Disordered" evidence="1">
    <location>
        <begin position="155"/>
        <end position="177"/>
    </location>
</feature>
<protein>
    <recommendedName>
        <fullName evidence="4">Pyridoxamine 5'-phosphate oxidase family protein</fullName>
    </recommendedName>
</protein>
<dbReference type="Proteomes" id="UP000619244">
    <property type="component" value="Unassembled WGS sequence"/>
</dbReference>
<gene>
    <name evidence="2" type="ORF">GCM10010358_13550</name>
</gene>
<dbReference type="AlphaFoldDB" id="A0A918KFH8"/>
<dbReference type="RefSeq" id="WP_190189230.1">
    <property type="nucleotide sequence ID" value="NZ_BMVU01000003.1"/>
</dbReference>
<evidence type="ECO:0000313" key="2">
    <source>
        <dbReference type="EMBL" id="GGX60289.1"/>
    </source>
</evidence>
<dbReference type="SUPFAM" id="SSF50475">
    <property type="entry name" value="FMN-binding split barrel"/>
    <property type="match status" value="1"/>
</dbReference>
<evidence type="ECO:0008006" key="4">
    <source>
        <dbReference type="Google" id="ProtNLM"/>
    </source>
</evidence>
<name>A0A918KFH8_9ACTN</name>
<feature type="compositionally biased region" description="Basic and acidic residues" evidence="1">
    <location>
        <begin position="168"/>
        <end position="177"/>
    </location>
</feature>
<sequence>MKAHAPDFSGGTRLVELSRNEALTLLASVPLGRVGFTRQALPAIRPVRHLVHEGAVVICTHTGSVFLHRFLESEVVAYEADEIDPDTRTGWSVTVTGVAARVTDPEELVHYRDLRCQSLLVPWTDAGMVHVVRIAPELVTGYRLEATCPGAFRERRDGQALRPGDTVLGEREPAADG</sequence>
<evidence type="ECO:0000313" key="3">
    <source>
        <dbReference type="Proteomes" id="UP000619244"/>
    </source>
</evidence>
<dbReference type="InterPro" id="IPR024747">
    <property type="entry name" value="Pyridox_Oxase-rel"/>
</dbReference>
<proteinExistence type="predicted"/>
<reference evidence="2" key="2">
    <citation type="submission" date="2020-09" db="EMBL/GenBank/DDBJ databases">
        <authorList>
            <person name="Sun Q."/>
            <person name="Ohkuma M."/>
        </authorList>
    </citation>
    <scope>NUCLEOTIDE SEQUENCE</scope>
    <source>
        <strain evidence="2">JCM 4790</strain>
    </source>
</reference>
<dbReference type="EMBL" id="BMVU01000003">
    <property type="protein sequence ID" value="GGX60289.1"/>
    <property type="molecule type" value="Genomic_DNA"/>
</dbReference>
<reference evidence="2" key="1">
    <citation type="journal article" date="2014" name="Int. J. Syst. Evol. Microbiol.">
        <title>Complete genome sequence of Corynebacterium casei LMG S-19264T (=DSM 44701T), isolated from a smear-ripened cheese.</title>
        <authorList>
            <consortium name="US DOE Joint Genome Institute (JGI-PGF)"/>
            <person name="Walter F."/>
            <person name="Albersmeier A."/>
            <person name="Kalinowski J."/>
            <person name="Ruckert C."/>
        </authorList>
    </citation>
    <scope>NUCLEOTIDE SEQUENCE</scope>
    <source>
        <strain evidence="2">JCM 4790</strain>
    </source>
</reference>
<evidence type="ECO:0000256" key="1">
    <source>
        <dbReference type="SAM" id="MobiDB-lite"/>
    </source>
</evidence>